<accession>A0A9N7Z4A5</accession>
<evidence type="ECO:0000313" key="2">
    <source>
        <dbReference type="Proteomes" id="UP001153269"/>
    </source>
</evidence>
<organism evidence="1 2">
    <name type="scientific">Pleuronectes platessa</name>
    <name type="common">European plaice</name>
    <dbReference type="NCBI Taxonomy" id="8262"/>
    <lineage>
        <taxon>Eukaryota</taxon>
        <taxon>Metazoa</taxon>
        <taxon>Chordata</taxon>
        <taxon>Craniata</taxon>
        <taxon>Vertebrata</taxon>
        <taxon>Euteleostomi</taxon>
        <taxon>Actinopterygii</taxon>
        <taxon>Neopterygii</taxon>
        <taxon>Teleostei</taxon>
        <taxon>Neoteleostei</taxon>
        <taxon>Acanthomorphata</taxon>
        <taxon>Carangaria</taxon>
        <taxon>Pleuronectiformes</taxon>
        <taxon>Pleuronectoidei</taxon>
        <taxon>Pleuronectidae</taxon>
        <taxon>Pleuronectes</taxon>
    </lineage>
</organism>
<gene>
    <name evidence="1" type="ORF">PLEPLA_LOCUS36009</name>
</gene>
<proteinExistence type="predicted"/>
<sequence length="110" mass="12014">MSIHVSSQVREDVCVCGGAGAWLPDVTAVCSVNADVEAEDGAEEEKSRRCLTPLNHPSPSLDAETRWHFLFVSILYGAFLFTPPLTPLHVPPSVRLSASHRLRPPPEENP</sequence>
<protein>
    <submittedName>
        <fullName evidence="1">Uncharacterized protein</fullName>
    </submittedName>
</protein>
<dbReference type="EMBL" id="CADEAL010003975">
    <property type="protein sequence ID" value="CAB1448356.1"/>
    <property type="molecule type" value="Genomic_DNA"/>
</dbReference>
<dbReference type="AlphaFoldDB" id="A0A9N7Z4A5"/>
<keyword evidence="2" id="KW-1185">Reference proteome</keyword>
<comment type="caution">
    <text evidence="1">The sequence shown here is derived from an EMBL/GenBank/DDBJ whole genome shotgun (WGS) entry which is preliminary data.</text>
</comment>
<evidence type="ECO:0000313" key="1">
    <source>
        <dbReference type="EMBL" id="CAB1448356.1"/>
    </source>
</evidence>
<name>A0A9N7Z4A5_PLEPL</name>
<reference evidence="1" key="1">
    <citation type="submission" date="2020-03" db="EMBL/GenBank/DDBJ databases">
        <authorList>
            <person name="Weist P."/>
        </authorList>
    </citation>
    <scope>NUCLEOTIDE SEQUENCE</scope>
</reference>
<dbReference type="Proteomes" id="UP001153269">
    <property type="component" value="Unassembled WGS sequence"/>
</dbReference>